<proteinExistence type="predicted"/>
<keyword evidence="5" id="KW-1185">Reference proteome</keyword>
<dbReference type="RefSeq" id="WP_072940049.1">
    <property type="nucleotide sequence ID" value="NZ_FQWO01000002.1"/>
</dbReference>
<evidence type="ECO:0000256" key="1">
    <source>
        <dbReference type="SAM" id="SignalP"/>
    </source>
</evidence>
<sequence length="506" mass="52344">MIKNIKWLLLVSLTFVACNNDEVVVDPNSSDGLVLSAGTANFSKYVALGDSFAAGYSDGALFKKGQEGAYPNVMAQQFALVGGGAFTTPFMADNIGGFLFMGNVAASPRLYFNGTGPVTVSGKPTTEITTHLTGSFNNMGLPGAKSFHLVTPGYGTLNPYFGRFASSATATVLADATNQEATFFSLWIGGNDVLTYATSGGIGVNRTGNTNPATYGTNDITDPNVFAGAFTTLVTGLTAKGAKGVVANLPYINTLPYFTTVPTSPLSPTALGGAAGVAQINGLYTLLRTALGSADAGRIGLLSATAANPLLIKDESLVDKAPQMIPVLKGYFAQQGDPNAETNAAVFASIFGQARQATVGDYVLLTTSSVIGSTVPGAPSTINKFGITYPLQDGHVLTADETMQVKTATDAYNLTIKAAADSKGLAFVDTKAIMDKLVNGGITSNGFTVTNVFVTGGGFSLDGVHPSPRGYALIANKFIEAINMTYGSNLKGVDLGDYRILFPSSL</sequence>
<dbReference type="AlphaFoldDB" id="A0A1M5K1A0"/>
<evidence type="ECO:0000313" key="4">
    <source>
        <dbReference type="Proteomes" id="UP000184384"/>
    </source>
</evidence>
<organism evidence="3 4">
    <name type="scientific">Flavobacterium granuli</name>
    <dbReference type="NCBI Taxonomy" id="280093"/>
    <lineage>
        <taxon>Bacteria</taxon>
        <taxon>Pseudomonadati</taxon>
        <taxon>Bacteroidota</taxon>
        <taxon>Flavobacteriia</taxon>
        <taxon>Flavobacteriales</taxon>
        <taxon>Flavobacteriaceae</taxon>
        <taxon>Flavobacterium</taxon>
    </lineage>
</organism>
<reference evidence="4" key="2">
    <citation type="submission" date="2016-11" db="EMBL/GenBank/DDBJ databases">
        <authorList>
            <person name="Varghese N."/>
            <person name="Submissions S."/>
        </authorList>
    </citation>
    <scope>NUCLEOTIDE SEQUENCE [LARGE SCALE GENOMIC DNA]</scope>
    <source>
        <strain evidence="4">DSM 19729</strain>
    </source>
</reference>
<accession>A0A1M5K1A0</accession>
<gene>
    <name evidence="2" type="ORF">BC624_10289</name>
    <name evidence="3" type="ORF">SAMN05443373_10289</name>
</gene>
<keyword evidence="1" id="KW-0732">Signal</keyword>
<dbReference type="Proteomes" id="UP000184384">
    <property type="component" value="Unassembled WGS sequence"/>
</dbReference>
<evidence type="ECO:0000313" key="2">
    <source>
        <dbReference type="EMBL" id="PRZ26127.1"/>
    </source>
</evidence>
<dbReference type="EMBL" id="FQWO01000002">
    <property type="protein sequence ID" value="SHG46455.1"/>
    <property type="molecule type" value="Genomic_DNA"/>
</dbReference>
<feature type="chain" id="PRO_5012951533" evidence="1">
    <location>
        <begin position="20"/>
        <end position="506"/>
    </location>
</feature>
<dbReference type="EMBL" id="PVUB01000002">
    <property type="protein sequence ID" value="PRZ26127.1"/>
    <property type="molecule type" value="Genomic_DNA"/>
</dbReference>
<evidence type="ECO:0000313" key="5">
    <source>
        <dbReference type="Proteomes" id="UP000237771"/>
    </source>
</evidence>
<reference evidence="2 5" key="3">
    <citation type="submission" date="2018-03" db="EMBL/GenBank/DDBJ databases">
        <title>Genomic Encyclopedia of Archaeal and Bacterial Type Strains, Phase II (KMG-II): from individual species to whole genera.</title>
        <authorList>
            <person name="Goeker M."/>
        </authorList>
    </citation>
    <scope>NUCLEOTIDE SEQUENCE [LARGE SCALE GENOMIC DNA]</scope>
    <source>
        <strain evidence="2 5">DSM 17797</strain>
    </source>
</reference>
<keyword evidence="3" id="KW-0378">Hydrolase</keyword>
<dbReference type="SUPFAM" id="SSF52266">
    <property type="entry name" value="SGNH hydrolase"/>
    <property type="match status" value="1"/>
</dbReference>
<name>A0A1M5K1A0_9FLAO</name>
<feature type="signal peptide" evidence="1">
    <location>
        <begin position="1"/>
        <end position="19"/>
    </location>
</feature>
<dbReference type="InterPro" id="IPR036514">
    <property type="entry name" value="SGNH_hydro_sf"/>
</dbReference>
<dbReference type="OrthoDB" id="9764164at2"/>
<dbReference type="STRING" id="280093.SAMN05443373_10289"/>
<dbReference type="Proteomes" id="UP000237771">
    <property type="component" value="Unassembled WGS sequence"/>
</dbReference>
<dbReference type="PROSITE" id="PS51257">
    <property type="entry name" value="PROKAR_LIPOPROTEIN"/>
    <property type="match status" value="1"/>
</dbReference>
<reference evidence="3" key="1">
    <citation type="submission" date="2016-11" db="EMBL/GenBank/DDBJ databases">
        <authorList>
            <person name="Jaros S."/>
            <person name="Januszkiewicz K."/>
            <person name="Wedrychowicz H."/>
        </authorList>
    </citation>
    <scope>NUCLEOTIDE SEQUENCE [LARGE SCALE GENOMIC DNA]</scope>
    <source>
        <strain evidence="3">DSM 19729</strain>
    </source>
</reference>
<dbReference type="GO" id="GO:0016788">
    <property type="term" value="F:hydrolase activity, acting on ester bonds"/>
    <property type="evidence" value="ECO:0007669"/>
    <property type="project" value="UniProtKB-ARBA"/>
</dbReference>
<evidence type="ECO:0000313" key="3">
    <source>
        <dbReference type="EMBL" id="SHG46455.1"/>
    </source>
</evidence>
<protein>
    <submittedName>
        <fullName evidence="2 3">GDSL-like Lipase/Acylhydrolase</fullName>
    </submittedName>
</protein>
<dbReference type="Gene3D" id="3.40.50.1110">
    <property type="entry name" value="SGNH hydrolase"/>
    <property type="match status" value="2"/>
</dbReference>